<dbReference type="AlphaFoldDB" id="A0A8S9RMQ3"/>
<name>A0A8S9RMQ3_BRACR</name>
<comment type="caution">
    <text evidence="1">The sequence shown here is derived from an EMBL/GenBank/DDBJ whole genome shotgun (WGS) entry which is preliminary data.</text>
</comment>
<organism evidence="1 2">
    <name type="scientific">Brassica cretica</name>
    <name type="common">Mustard</name>
    <dbReference type="NCBI Taxonomy" id="69181"/>
    <lineage>
        <taxon>Eukaryota</taxon>
        <taxon>Viridiplantae</taxon>
        <taxon>Streptophyta</taxon>
        <taxon>Embryophyta</taxon>
        <taxon>Tracheophyta</taxon>
        <taxon>Spermatophyta</taxon>
        <taxon>Magnoliopsida</taxon>
        <taxon>eudicotyledons</taxon>
        <taxon>Gunneridae</taxon>
        <taxon>Pentapetalae</taxon>
        <taxon>rosids</taxon>
        <taxon>malvids</taxon>
        <taxon>Brassicales</taxon>
        <taxon>Brassicaceae</taxon>
        <taxon>Brassiceae</taxon>
        <taxon>Brassica</taxon>
    </lineage>
</organism>
<evidence type="ECO:0000313" key="1">
    <source>
        <dbReference type="EMBL" id="KAF3573946.1"/>
    </source>
</evidence>
<evidence type="ECO:0000313" key="2">
    <source>
        <dbReference type="Proteomes" id="UP000712600"/>
    </source>
</evidence>
<gene>
    <name evidence="1" type="ORF">F2Q69_00063910</name>
</gene>
<sequence length="109" mass="12064">MLIVLDCSEQVAEFGLITIENLSSPGSSYGRDMTENIWNFYNTMAEREYADCEKSAMNAYKVATENSDTCDEIAQGSHLAPNHPEPKPVSGLAHMMMLSDSGLQIKDKE</sequence>
<dbReference type="Proteomes" id="UP000712600">
    <property type="component" value="Unassembled WGS sequence"/>
</dbReference>
<proteinExistence type="predicted"/>
<protein>
    <submittedName>
        <fullName evidence="1">Uncharacterized protein</fullName>
    </submittedName>
</protein>
<accession>A0A8S9RMQ3</accession>
<dbReference type="EMBL" id="QGKX02000095">
    <property type="protein sequence ID" value="KAF3573946.1"/>
    <property type="molecule type" value="Genomic_DNA"/>
</dbReference>
<reference evidence="1" key="1">
    <citation type="submission" date="2019-12" db="EMBL/GenBank/DDBJ databases">
        <title>Genome sequencing and annotation of Brassica cretica.</title>
        <authorList>
            <person name="Studholme D.J."/>
            <person name="Sarris P."/>
        </authorList>
    </citation>
    <scope>NUCLEOTIDE SEQUENCE</scope>
    <source>
        <strain evidence="1">PFS-109/04</strain>
        <tissue evidence="1">Leaf</tissue>
    </source>
</reference>